<accession>A0ABR4GR42</accession>
<reference evidence="1 2" key="1">
    <citation type="submission" date="2024-07" db="EMBL/GenBank/DDBJ databases">
        <title>Section-level genome sequencing and comparative genomics of Aspergillus sections Usti and Cavernicolus.</title>
        <authorList>
            <consortium name="Lawrence Berkeley National Laboratory"/>
            <person name="Nybo J.L."/>
            <person name="Vesth T.C."/>
            <person name="Theobald S."/>
            <person name="Frisvad J.C."/>
            <person name="Larsen T.O."/>
            <person name="Kjaerboelling I."/>
            <person name="Rothschild-Mancinelli K."/>
            <person name="Lyhne E.K."/>
            <person name="Kogle M.E."/>
            <person name="Barry K."/>
            <person name="Clum A."/>
            <person name="Na H."/>
            <person name="Ledsgaard L."/>
            <person name="Lin J."/>
            <person name="Lipzen A."/>
            <person name="Kuo A."/>
            <person name="Riley R."/>
            <person name="Mondo S."/>
            <person name="Labutti K."/>
            <person name="Haridas S."/>
            <person name="Pangalinan J."/>
            <person name="Salamov A.A."/>
            <person name="Simmons B.A."/>
            <person name="Magnuson J.K."/>
            <person name="Chen J."/>
            <person name="Drula E."/>
            <person name="Henrissat B."/>
            <person name="Wiebenga A."/>
            <person name="Lubbers R.J."/>
            <person name="Gomes A.C."/>
            <person name="Makela M.R."/>
            <person name="Stajich J."/>
            <person name="Grigoriev I.V."/>
            <person name="Mortensen U.H."/>
            <person name="De Vries R.P."/>
            <person name="Baker S.E."/>
            <person name="Andersen M.R."/>
        </authorList>
    </citation>
    <scope>NUCLEOTIDE SEQUENCE [LARGE SCALE GENOMIC DNA]</scope>
    <source>
        <strain evidence="1 2">CBS 588.65</strain>
    </source>
</reference>
<dbReference type="EMBL" id="JBFXLT010000340">
    <property type="protein sequence ID" value="KAL2801538.1"/>
    <property type="molecule type" value="Genomic_DNA"/>
</dbReference>
<gene>
    <name evidence="1" type="ORF">BJX63DRAFT_438731</name>
</gene>
<keyword evidence="2" id="KW-1185">Reference proteome</keyword>
<comment type="caution">
    <text evidence="1">The sequence shown here is derived from an EMBL/GenBank/DDBJ whole genome shotgun (WGS) entry which is preliminary data.</text>
</comment>
<protein>
    <submittedName>
        <fullName evidence="1">Uncharacterized protein</fullName>
    </submittedName>
</protein>
<sequence>PQRRISTKRQVKLLSSDGILTTRNAIQSISDRKRKERVKDEKKLVKQFEKTFGYRPTARPQERIQQAIENELRSREAGEDFFIDN</sequence>
<dbReference type="Proteomes" id="UP001610334">
    <property type="component" value="Unassembled WGS sequence"/>
</dbReference>
<proteinExistence type="predicted"/>
<name>A0ABR4GR42_9EURO</name>
<organism evidence="1 2">
    <name type="scientific">Aspergillus granulosus</name>
    <dbReference type="NCBI Taxonomy" id="176169"/>
    <lineage>
        <taxon>Eukaryota</taxon>
        <taxon>Fungi</taxon>
        <taxon>Dikarya</taxon>
        <taxon>Ascomycota</taxon>
        <taxon>Pezizomycotina</taxon>
        <taxon>Eurotiomycetes</taxon>
        <taxon>Eurotiomycetidae</taxon>
        <taxon>Eurotiales</taxon>
        <taxon>Aspergillaceae</taxon>
        <taxon>Aspergillus</taxon>
        <taxon>Aspergillus subgen. Nidulantes</taxon>
    </lineage>
</organism>
<feature type="non-terminal residue" evidence="1">
    <location>
        <position position="1"/>
    </location>
</feature>
<evidence type="ECO:0000313" key="1">
    <source>
        <dbReference type="EMBL" id="KAL2801538.1"/>
    </source>
</evidence>
<evidence type="ECO:0000313" key="2">
    <source>
        <dbReference type="Proteomes" id="UP001610334"/>
    </source>
</evidence>